<accession>A0A8K0SNJ2</accession>
<evidence type="ECO:0000313" key="6">
    <source>
        <dbReference type="Proteomes" id="UP000813444"/>
    </source>
</evidence>
<dbReference type="AlphaFoldDB" id="A0A8K0SNJ2"/>
<reference evidence="5" key="1">
    <citation type="journal article" date="2021" name="Nat. Commun.">
        <title>Genetic determinants of endophytism in the Arabidopsis root mycobiome.</title>
        <authorList>
            <person name="Mesny F."/>
            <person name="Miyauchi S."/>
            <person name="Thiergart T."/>
            <person name="Pickel B."/>
            <person name="Atanasova L."/>
            <person name="Karlsson M."/>
            <person name="Huettel B."/>
            <person name="Barry K.W."/>
            <person name="Haridas S."/>
            <person name="Chen C."/>
            <person name="Bauer D."/>
            <person name="Andreopoulos W."/>
            <person name="Pangilinan J."/>
            <person name="LaButti K."/>
            <person name="Riley R."/>
            <person name="Lipzen A."/>
            <person name="Clum A."/>
            <person name="Drula E."/>
            <person name="Henrissat B."/>
            <person name="Kohler A."/>
            <person name="Grigoriev I.V."/>
            <person name="Martin F.M."/>
            <person name="Hacquard S."/>
        </authorList>
    </citation>
    <scope>NUCLEOTIDE SEQUENCE</scope>
    <source>
        <strain evidence="5">MPI-CAGE-CH-0235</strain>
    </source>
</reference>
<dbReference type="InterPro" id="IPR039903">
    <property type="entry name" value="Zswim2"/>
</dbReference>
<evidence type="ECO:0008006" key="7">
    <source>
        <dbReference type="Google" id="ProtNLM"/>
    </source>
</evidence>
<sequence>MGKPGTSASSPLMKTPSGSRKRGLGLKDPELPSANLTDAENEIATPLKKRQKSSPTKGKAAVPEEKRLRRFRAKPPQALQVVQDRALQQRFYVLKRERLGTDECPEERLEIAGSTGNVYEVHICKLPTCNCPHAKAGHQCKHVLYVLARVLNAPSDLVYQLALLSSELRTIFQGAPPILSPGEIESRTRRPLEGDCPICFSELDAKNPESVVWCQAVCGQNMHKECFAVWERTKAGRVTCPMCRSPWQKTAGDSATVTKSGPSSDGYVNVADQLGMSRVRDTSTYHRPPNSITPWYITLQRRRGFRGRRRW</sequence>
<keyword evidence="1" id="KW-0863">Zinc-finger</keyword>
<dbReference type="InterPro" id="IPR007527">
    <property type="entry name" value="Znf_SWIM"/>
</dbReference>
<proteinExistence type="predicted"/>
<dbReference type="PANTHER" id="PTHR21540:SF0">
    <property type="entry name" value="PHD FAMILY PROTEIN"/>
    <property type="match status" value="1"/>
</dbReference>
<evidence type="ECO:0000259" key="4">
    <source>
        <dbReference type="PROSITE" id="PS50966"/>
    </source>
</evidence>
<keyword evidence="1" id="KW-0862">Zinc</keyword>
<evidence type="ECO:0000256" key="2">
    <source>
        <dbReference type="SAM" id="MobiDB-lite"/>
    </source>
</evidence>
<dbReference type="EMBL" id="JAGPNK010000009">
    <property type="protein sequence ID" value="KAH7313484.1"/>
    <property type="molecule type" value="Genomic_DNA"/>
</dbReference>
<comment type="caution">
    <text evidence="5">The sequence shown here is derived from an EMBL/GenBank/DDBJ whole genome shotgun (WGS) entry which is preliminary data.</text>
</comment>
<organism evidence="5 6">
    <name type="scientific">Stachybotrys elegans</name>
    <dbReference type="NCBI Taxonomy" id="80388"/>
    <lineage>
        <taxon>Eukaryota</taxon>
        <taxon>Fungi</taxon>
        <taxon>Dikarya</taxon>
        <taxon>Ascomycota</taxon>
        <taxon>Pezizomycotina</taxon>
        <taxon>Sordariomycetes</taxon>
        <taxon>Hypocreomycetidae</taxon>
        <taxon>Hypocreales</taxon>
        <taxon>Stachybotryaceae</taxon>
        <taxon>Stachybotrys</taxon>
    </lineage>
</organism>
<dbReference type="GO" id="GO:0061630">
    <property type="term" value="F:ubiquitin protein ligase activity"/>
    <property type="evidence" value="ECO:0007669"/>
    <property type="project" value="InterPro"/>
</dbReference>
<dbReference type="OrthoDB" id="2122982at2759"/>
<dbReference type="Pfam" id="PF13639">
    <property type="entry name" value="zf-RING_2"/>
    <property type="match status" value="1"/>
</dbReference>
<keyword evidence="6" id="KW-1185">Reference proteome</keyword>
<dbReference type="GO" id="GO:0008270">
    <property type="term" value="F:zinc ion binding"/>
    <property type="evidence" value="ECO:0007669"/>
    <property type="project" value="UniProtKB-KW"/>
</dbReference>
<dbReference type="PROSITE" id="PS50089">
    <property type="entry name" value="ZF_RING_2"/>
    <property type="match status" value="1"/>
</dbReference>
<dbReference type="InterPro" id="IPR013083">
    <property type="entry name" value="Znf_RING/FYVE/PHD"/>
</dbReference>
<protein>
    <recommendedName>
        <fullName evidence="7">Anaphase-promoting complex subunit 11</fullName>
    </recommendedName>
</protein>
<dbReference type="SUPFAM" id="SSF57850">
    <property type="entry name" value="RING/U-box"/>
    <property type="match status" value="1"/>
</dbReference>
<evidence type="ECO:0000313" key="5">
    <source>
        <dbReference type="EMBL" id="KAH7313484.1"/>
    </source>
</evidence>
<feature type="domain" description="RING-type" evidence="3">
    <location>
        <begin position="196"/>
        <end position="244"/>
    </location>
</feature>
<gene>
    <name evidence="5" type="ORF">B0I35DRAFT_480165</name>
</gene>
<dbReference type="PANTHER" id="PTHR21540">
    <property type="entry name" value="RING FINGER AND SWIM DOMAIN-CONTAINING PROTEIN 2"/>
    <property type="match status" value="1"/>
</dbReference>
<dbReference type="InterPro" id="IPR001841">
    <property type="entry name" value="Znf_RING"/>
</dbReference>
<keyword evidence="1" id="KW-0479">Metal-binding</keyword>
<feature type="domain" description="SWIM-type" evidence="4">
    <location>
        <begin position="119"/>
        <end position="151"/>
    </location>
</feature>
<feature type="region of interest" description="Disordered" evidence="2">
    <location>
        <begin position="1"/>
        <end position="68"/>
    </location>
</feature>
<dbReference type="PROSITE" id="PS50966">
    <property type="entry name" value="ZF_SWIM"/>
    <property type="match status" value="1"/>
</dbReference>
<dbReference type="Proteomes" id="UP000813444">
    <property type="component" value="Unassembled WGS sequence"/>
</dbReference>
<name>A0A8K0SNJ2_9HYPO</name>
<feature type="compositionally biased region" description="Polar residues" evidence="2">
    <location>
        <begin position="1"/>
        <end position="18"/>
    </location>
</feature>
<evidence type="ECO:0000259" key="3">
    <source>
        <dbReference type="PROSITE" id="PS50089"/>
    </source>
</evidence>
<dbReference type="CDD" id="cd16494">
    <property type="entry name" value="RING-CH-C4HC3_ZSWM2"/>
    <property type="match status" value="1"/>
</dbReference>
<evidence type="ECO:0000256" key="1">
    <source>
        <dbReference type="PROSITE-ProRule" id="PRU00175"/>
    </source>
</evidence>
<dbReference type="Gene3D" id="3.30.40.10">
    <property type="entry name" value="Zinc/RING finger domain, C3HC4 (zinc finger)"/>
    <property type="match status" value="1"/>
</dbReference>